<feature type="domain" description="ABC transporter" evidence="9">
    <location>
        <begin position="358"/>
        <end position="594"/>
    </location>
</feature>
<dbReference type="InterPro" id="IPR011527">
    <property type="entry name" value="ABC1_TM_dom"/>
</dbReference>
<evidence type="ECO:0000259" key="10">
    <source>
        <dbReference type="PROSITE" id="PS50929"/>
    </source>
</evidence>
<evidence type="ECO:0000256" key="5">
    <source>
        <dbReference type="ARBA" id="ARBA00022840"/>
    </source>
</evidence>
<feature type="transmembrane region" description="Helical" evidence="8">
    <location>
        <begin position="153"/>
        <end position="170"/>
    </location>
</feature>
<evidence type="ECO:0000256" key="1">
    <source>
        <dbReference type="ARBA" id="ARBA00004651"/>
    </source>
</evidence>
<dbReference type="PROSITE" id="PS00211">
    <property type="entry name" value="ABC_TRANSPORTER_1"/>
    <property type="match status" value="1"/>
</dbReference>
<dbReference type="Pfam" id="PF00005">
    <property type="entry name" value="ABC_tran"/>
    <property type="match status" value="1"/>
</dbReference>
<keyword evidence="12" id="KW-1185">Reference proteome</keyword>
<protein>
    <submittedName>
        <fullName evidence="11">Lipid A export ATP-binding/permease protein MsbA</fullName>
    </submittedName>
</protein>
<dbReference type="PROSITE" id="PS50893">
    <property type="entry name" value="ABC_TRANSPORTER_2"/>
    <property type="match status" value="1"/>
</dbReference>
<dbReference type="InterPro" id="IPR039421">
    <property type="entry name" value="Type_1_exporter"/>
</dbReference>
<proteinExistence type="predicted"/>
<evidence type="ECO:0000256" key="4">
    <source>
        <dbReference type="ARBA" id="ARBA00022741"/>
    </source>
</evidence>
<dbReference type="SUPFAM" id="SSF52540">
    <property type="entry name" value="P-loop containing nucleoside triphosphate hydrolases"/>
    <property type="match status" value="1"/>
</dbReference>
<feature type="transmembrane region" description="Helical" evidence="8">
    <location>
        <begin position="176"/>
        <end position="194"/>
    </location>
</feature>
<feature type="transmembrane region" description="Helical" evidence="8">
    <location>
        <begin position="259"/>
        <end position="284"/>
    </location>
</feature>
<dbReference type="eggNOG" id="COG1132">
    <property type="taxonomic scope" value="Bacteria"/>
</dbReference>
<dbReference type="InterPro" id="IPR003439">
    <property type="entry name" value="ABC_transporter-like_ATP-bd"/>
</dbReference>
<keyword evidence="2" id="KW-0813">Transport</keyword>
<feature type="transmembrane region" description="Helical" evidence="8">
    <location>
        <begin position="34"/>
        <end position="55"/>
    </location>
</feature>
<sequence length="602" mass="65888">MAFMGGWGGGPPKKLDRATARRVFGLFGPYRPQIGWTIILVLLSAGIGLATPFFLKIIINDGLLKRSMPVVAEYTLLTLAATLVSTALSIGFGYLSVLVGQRIMRDLRLALYAHLQGMSLRFFTGTRTGEIQSRLANDVGGIQSVVSDTMANVLSNVTMVISTLIAMWIFDWRLTIVAVGILPIFAFLTTKVGGAMRTLRGNVQAQLAGMNSTMQETLSVSGAMLMKTTGRQALAREKFAKENASLTESNVKMATYMRVFFTLTGLAFSITPALVYWLAGYLIIDQGDRSLSLGAIVAFTSLQPRLFFPLTQLLNVQVEVTSAFALFDRIFEYLDMPQDITDAPDAVELTPEQVKGRVVFENVSFRYDASQEEPTLKGIDLVTEPGQLVALVGPSGAGKTTLTYLIPRLYDVENGRVTIDGIDIRKIKLESLGRLVGVVTQETYLVHDTIRENLRYGNPDATQEQLEEAAKMAAIHQHIVSLPEGYDTVVGERGYKLSGGEKQRIAIARAILKDPRILILDEATSALDSQSERLVQAALARLMEGRTTFAIAHRLSTIQSADQILVVKGGQIVERGTHVSLLQQEAEYASLYQTQLASQEPV</sequence>
<dbReference type="PROSITE" id="PS50929">
    <property type="entry name" value="ABC_TM1F"/>
    <property type="match status" value="1"/>
</dbReference>
<evidence type="ECO:0000313" key="12">
    <source>
        <dbReference type="Proteomes" id="UP000027982"/>
    </source>
</evidence>
<dbReference type="InterPro" id="IPR017871">
    <property type="entry name" value="ABC_transporter-like_CS"/>
</dbReference>
<dbReference type="CDD" id="cd18550">
    <property type="entry name" value="ABC_6TM_exporter_like"/>
    <property type="match status" value="1"/>
</dbReference>
<dbReference type="HOGENOM" id="CLU_000604_84_3_0"/>
<dbReference type="OrthoDB" id="9806127at2"/>
<evidence type="ECO:0000256" key="8">
    <source>
        <dbReference type="SAM" id="Phobius"/>
    </source>
</evidence>
<keyword evidence="3 8" id="KW-0812">Transmembrane</keyword>
<dbReference type="PANTHER" id="PTHR43394:SF1">
    <property type="entry name" value="ATP-BINDING CASSETTE SUB-FAMILY B MEMBER 10, MITOCHONDRIAL"/>
    <property type="match status" value="1"/>
</dbReference>
<dbReference type="Gene3D" id="3.40.50.300">
    <property type="entry name" value="P-loop containing nucleotide triphosphate hydrolases"/>
    <property type="match status" value="1"/>
</dbReference>
<dbReference type="Pfam" id="PF00664">
    <property type="entry name" value="ABC_membrane"/>
    <property type="match status" value="1"/>
</dbReference>
<organism evidence="11 12">
    <name type="scientific">Fimbriimonas ginsengisoli Gsoil 348</name>
    <dbReference type="NCBI Taxonomy" id="661478"/>
    <lineage>
        <taxon>Bacteria</taxon>
        <taxon>Bacillati</taxon>
        <taxon>Armatimonadota</taxon>
        <taxon>Fimbriimonadia</taxon>
        <taxon>Fimbriimonadales</taxon>
        <taxon>Fimbriimonadaceae</taxon>
        <taxon>Fimbriimonas</taxon>
    </lineage>
</organism>
<dbReference type="RefSeq" id="WP_025225459.1">
    <property type="nucleotide sequence ID" value="NZ_CP007139.1"/>
</dbReference>
<reference evidence="11 12" key="1">
    <citation type="journal article" date="2014" name="PLoS ONE">
        <title>The first complete genome sequence of the class fimbriimonadia in the phylum armatimonadetes.</title>
        <authorList>
            <person name="Hu Z.Y."/>
            <person name="Wang Y.Z."/>
            <person name="Im W.T."/>
            <person name="Wang S.Y."/>
            <person name="Zhao G.P."/>
            <person name="Zheng H.J."/>
            <person name="Quan Z.X."/>
        </authorList>
    </citation>
    <scope>NUCLEOTIDE SEQUENCE [LARGE SCALE GENOMIC DNA]</scope>
    <source>
        <strain evidence="11">Gsoil 348</strain>
    </source>
</reference>
<gene>
    <name evidence="11" type="ORF">OP10G_2625</name>
</gene>
<dbReference type="AlphaFoldDB" id="A0A068NR27"/>
<dbReference type="PANTHER" id="PTHR43394">
    <property type="entry name" value="ATP-DEPENDENT PERMEASE MDL1, MITOCHONDRIAL"/>
    <property type="match status" value="1"/>
</dbReference>
<name>A0A068NR27_FIMGI</name>
<dbReference type="GO" id="GO:0016887">
    <property type="term" value="F:ATP hydrolysis activity"/>
    <property type="evidence" value="ECO:0007669"/>
    <property type="project" value="InterPro"/>
</dbReference>
<evidence type="ECO:0000256" key="7">
    <source>
        <dbReference type="ARBA" id="ARBA00023136"/>
    </source>
</evidence>
<dbReference type="GO" id="GO:0005886">
    <property type="term" value="C:plasma membrane"/>
    <property type="evidence" value="ECO:0007669"/>
    <property type="project" value="UniProtKB-SubCell"/>
</dbReference>
<dbReference type="STRING" id="661478.OP10G_2625"/>
<accession>A0A068NR27</accession>
<dbReference type="FunFam" id="3.40.50.300:FF:000287">
    <property type="entry name" value="Multidrug ABC transporter ATP-binding protein"/>
    <property type="match status" value="1"/>
</dbReference>
<feature type="domain" description="ABC transmembrane type-1" evidence="10">
    <location>
        <begin position="36"/>
        <end position="322"/>
    </location>
</feature>
<keyword evidence="4" id="KW-0547">Nucleotide-binding</keyword>
<evidence type="ECO:0000256" key="3">
    <source>
        <dbReference type="ARBA" id="ARBA00022692"/>
    </source>
</evidence>
<dbReference type="InterPro" id="IPR027417">
    <property type="entry name" value="P-loop_NTPase"/>
</dbReference>
<dbReference type="Proteomes" id="UP000027982">
    <property type="component" value="Chromosome"/>
</dbReference>
<evidence type="ECO:0000259" key="9">
    <source>
        <dbReference type="PROSITE" id="PS50893"/>
    </source>
</evidence>
<evidence type="ECO:0000256" key="6">
    <source>
        <dbReference type="ARBA" id="ARBA00022989"/>
    </source>
</evidence>
<dbReference type="GO" id="GO:0005524">
    <property type="term" value="F:ATP binding"/>
    <property type="evidence" value="ECO:0007669"/>
    <property type="project" value="UniProtKB-KW"/>
</dbReference>
<dbReference type="GO" id="GO:0015421">
    <property type="term" value="F:ABC-type oligopeptide transporter activity"/>
    <property type="evidence" value="ECO:0007669"/>
    <property type="project" value="TreeGrafter"/>
</dbReference>
<comment type="subcellular location">
    <subcellularLocation>
        <location evidence="1">Cell membrane</location>
        <topology evidence="1">Multi-pass membrane protein</topology>
    </subcellularLocation>
</comment>
<feature type="transmembrane region" description="Helical" evidence="8">
    <location>
        <begin position="75"/>
        <end position="99"/>
    </location>
</feature>
<dbReference type="InterPro" id="IPR003593">
    <property type="entry name" value="AAA+_ATPase"/>
</dbReference>
<dbReference type="SMART" id="SM00382">
    <property type="entry name" value="AAA"/>
    <property type="match status" value="1"/>
</dbReference>
<evidence type="ECO:0000256" key="2">
    <source>
        <dbReference type="ARBA" id="ARBA00022448"/>
    </source>
</evidence>
<dbReference type="EMBL" id="CP007139">
    <property type="protein sequence ID" value="AIE85993.1"/>
    <property type="molecule type" value="Genomic_DNA"/>
</dbReference>
<keyword evidence="6 8" id="KW-1133">Transmembrane helix</keyword>
<keyword evidence="7 8" id="KW-0472">Membrane</keyword>
<dbReference type="InterPro" id="IPR036640">
    <property type="entry name" value="ABC1_TM_sf"/>
</dbReference>
<dbReference type="KEGG" id="fgi:OP10G_2625"/>
<dbReference type="Gene3D" id="1.20.1560.10">
    <property type="entry name" value="ABC transporter type 1, transmembrane domain"/>
    <property type="match status" value="1"/>
</dbReference>
<keyword evidence="5 11" id="KW-0067">ATP-binding</keyword>
<evidence type="ECO:0000313" key="11">
    <source>
        <dbReference type="EMBL" id="AIE85993.1"/>
    </source>
</evidence>
<dbReference type="SUPFAM" id="SSF90123">
    <property type="entry name" value="ABC transporter transmembrane region"/>
    <property type="match status" value="1"/>
</dbReference>